<dbReference type="RefSeq" id="WP_117639313.1">
    <property type="nucleotide sequence ID" value="NZ_CAXSOH010000014.1"/>
</dbReference>
<dbReference type="PANTHER" id="PTHR43404">
    <property type="entry name" value="LIPOPOLYSACCHARIDE CHOLINEPHOSPHOTRANSFERASE LICD"/>
    <property type="match status" value="1"/>
</dbReference>
<evidence type="ECO:0000259" key="1">
    <source>
        <dbReference type="Pfam" id="PF04991"/>
    </source>
</evidence>
<feature type="domain" description="LicD/FKTN/FKRP nucleotidyltransferase" evidence="1">
    <location>
        <begin position="33"/>
        <end position="258"/>
    </location>
</feature>
<sequence length="282" mass="33649">MCINENDINNKALGITEVQRISLKVLIEIDSICREKGLDYTLAYGTLIGAIRHKGFIPWDDDVDIIMPRTDYEKLRSFFIEKYSGNLKWCDRTTVKNYPYCISRVSDMKYRYKTSVKNQKDFDIGAFIDIYPLDNYCDTEKQAFKLGRKVWLKNRLFDLYINPDKTNGNTKKIIRNMISRILRIKYGKDWNLSIDRKIYDMISKKTNSNNEIVGVISQYEWKELMRKEWFSSYTEIEFENHNFLICQGWQELLTSIYGDYMKLPEESKRIPTHDYKIEIRTD</sequence>
<reference evidence="2 3" key="1">
    <citation type="submission" date="2018-08" db="EMBL/GenBank/DDBJ databases">
        <title>A genome reference for cultivated species of the human gut microbiota.</title>
        <authorList>
            <person name="Zou Y."/>
            <person name="Xue W."/>
            <person name="Luo G."/>
        </authorList>
    </citation>
    <scope>NUCLEOTIDE SEQUENCE [LARGE SCALE GENOMIC DNA]</scope>
    <source>
        <strain evidence="2 3">AF25-21</strain>
    </source>
</reference>
<gene>
    <name evidence="2" type="ORF">DWY46_13610</name>
</gene>
<comment type="caution">
    <text evidence="2">The sequence shown here is derived from an EMBL/GenBank/DDBJ whole genome shotgun (WGS) entry which is preliminary data.</text>
</comment>
<evidence type="ECO:0000313" key="2">
    <source>
        <dbReference type="EMBL" id="RGR46923.1"/>
    </source>
</evidence>
<protein>
    <submittedName>
        <fullName evidence="2">LicD family protein</fullName>
    </submittedName>
</protein>
<dbReference type="GO" id="GO:0009100">
    <property type="term" value="P:glycoprotein metabolic process"/>
    <property type="evidence" value="ECO:0007669"/>
    <property type="project" value="UniProtKB-ARBA"/>
</dbReference>
<dbReference type="InterPro" id="IPR052942">
    <property type="entry name" value="LPS_cholinephosphotransferase"/>
</dbReference>
<evidence type="ECO:0000313" key="3">
    <source>
        <dbReference type="Proteomes" id="UP000285839"/>
    </source>
</evidence>
<dbReference type="EMBL" id="QRUH01000012">
    <property type="protein sequence ID" value="RGR46923.1"/>
    <property type="molecule type" value="Genomic_DNA"/>
</dbReference>
<accession>A0A412ENK7</accession>
<proteinExistence type="predicted"/>
<dbReference type="Pfam" id="PF04991">
    <property type="entry name" value="LicD"/>
    <property type="match status" value="1"/>
</dbReference>
<dbReference type="Proteomes" id="UP000285839">
    <property type="component" value="Unassembled WGS sequence"/>
</dbReference>
<dbReference type="InterPro" id="IPR007074">
    <property type="entry name" value="LicD/FKTN/FKRP_NTP_transf"/>
</dbReference>
<dbReference type="AlphaFoldDB" id="A0A412ENK7"/>
<name>A0A412ENK7_9FIRM</name>
<organism evidence="2 3">
    <name type="scientific">Blautia obeum</name>
    <dbReference type="NCBI Taxonomy" id="40520"/>
    <lineage>
        <taxon>Bacteria</taxon>
        <taxon>Bacillati</taxon>
        <taxon>Bacillota</taxon>
        <taxon>Clostridia</taxon>
        <taxon>Lachnospirales</taxon>
        <taxon>Lachnospiraceae</taxon>
        <taxon>Blautia</taxon>
    </lineage>
</organism>
<dbReference type="PANTHER" id="PTHR43404:SF2">
    <property type="entry name" value="LIPOPOLYSACCHARIDE CHOLINEPHOSPHOTRANSFERASE LICD"/>
    <property type="match status" value="1"/>
</dbReference>